<feature type="signal peptide" evidence="1">
    <location>
        <begin position="1"/>
        <end position="26"/>
    </location>
</feature>
<dbReference type="RefSeq" id="WP_197334438.1">
    <property type="nucleotide sequence ID" value="NZ_CP115945.1"/>
</dbReference>
<evidence type="ECO:0000256" key="1">
    <source>
        <dbReference type="SAM" id="SignalP"/>
    </source>
</evidence>
<protein>
    <recommendedName>
        <fullName evidence="3">Outer membrane protein beta-barrel domain-containing protein</fullName>
    </recommendedName>
</protein>
<dbReference type="Gene3D" id="2.40.160.170">
    <property type="match status" value="1"/>
</dbReference>
<evidence type="ECO:0000313" key="2">
    <source>
        <dbReference type="EMBL" id="CCA86825.1"/>
    </source>
</evidence>
<proteinExistence type="predicted"/>
<reference evidence="2" key="1">
    <citation type="journal article" date="2011" name="PLoS ONE">
        <title>Ralstonia syzygii, the Blood Disease Bacterium and some Asian R. solanacearum strains form a single genomic species despite divergent lifestyles.</title>
        <authorList>
            <person name="Remenant B."/>
            <person name="de Cambiaire J.C."/>
            <person name="Cellier G."/>
            <person name="Jacobs J.M."/>
            <person name="Mangenot S."/>
            <person name="Barbe V."/>
            <person name="Lajus A."/>
            <person name="Vallenet D."/>
            <person name="Medigue C."/>
            <person name="Fegan M."/>
            <person name="Allen C."/>
            <person name="Prior P."/>
        </authorList>
    </citation>
    <scope>NUCLEOTIDE SEQUENCE</scope>
    <source>
        <strain evidence="2">R24</strain>
    </source>
</reference>
<sequence length="222" mass="22924">MKKNVTTAAIALLVGSAALGCSPAQAQSQEVYGAAGTEGIGIGYGYALNDYANVRAEVNGFSLPNNFTAGNLHYDAKLKVAHGALLGDYFPAPDVFPVRLTAGVLVGDDRIDGTATSQSGTYTINGVSVSSAGESVTAKLRFPAVRPYLGIGFGHNPRTKGLSVAFDAGMAFGKPSVSFNVPPNIAAAAGASNVSAEEQNLQSKANNLKFYPILKAAVTYRF</sequence>
<keyword evidence="1" id="KW-0732">Signal</keyword>
<accession>G3ABD6</accession>
<gene>
    <name evidence="2" type="ORF">RALSY_mp30137</name>
</gene>
<evidence type="ECO:0008006" key="3">
    <source>
        <dbReference type="Google" id="ProtNLM"/>
    </source>
</evidence>
<dbReference type="AlphaFoldDB" id="G3ABD6"/>
<dbReference type="EMBL" id="FR854092">
    <property type="protein sequence ID" value="CCA86825.1"/>
    <property type="molecule type" value="Genomic_DNA"/>
</dbReference>
<feature type="chain" id="PRO_5003442369" description="Outer membrane protein beta-barrel domain-containing protein" evidence="1">
    <location>
        <begin position="27"/>
        <end position="222"/>
    </location>
</feature>
<dbReference type="PROSITE" id="PS51257">
    <property type="entry name" value="PROKAR_LIPOPROTEIN"/>
    <property type="match status" value="1"/>
</dbReference>
<organism evidence="2">
    <name type="scientific">Ralstonia syzygii R24</name>
    <dbReference type="NCBI Taxonomy" id="907261"/>
    <lineage>
        <taxon>Bacteria</taxon>
        <taxon>Pseudomonadati</taxon>
        <taxon>Pseudomonadota</taxon>
        <taxon>Betaproteobacteria</taxon>
        <taxon>Burkholderiales</taxon>
        <taxon>Burkholderiaceae</taxon>
        <taxon>Ralstonia</taxon>
        <taxon>Ralstonia solanacearum species complex</taxon>
    </lineage>
</organism>
<name>G3ABD6_9RALS</name>
<reference evidence="2" key="2">
    <citation type="submission" date="2011-04" db="EMBL/GenBank/DDBJ databases">
        <authorList>
            <person name="Genoscope - CEA"/>
        </authorList>
    </citation>
    <scope>NUCLEOTIDE SEQUENCE</scope>
    <source>
        <strain evidence="2">R24</strain>
    </source>
</reference>